<sequence length="231" mass="26144">MVKIWYNLAAIFLIVLLLNQLDQQSQKTDAVEKLKPLPTVISQKNNSSTMFENIPKRDIRTFYIYKNGVLTLALEDRPGTLHSMASPPPTGAPTHPFIHGSAYDAKSEDEMGTLLRKSTSFDNYINLLIEAGYDVVSRENTFQLKLEGGFRLEDEKGLVGALWNYPGQFTCIGWQPASGQLDFDYVTLTVYRQDRARELLNQLQSNQTFEALKNHLESLGFKLIPIPLESD</sequence>
<evidence type="ECO:0000313" key="1">
    <source>
        <dbReference type="EMBL" id="ADN15803.1"/>
    </source>
</evidence>
<dbReference type="AlphaFoldDB" id="E0UJA0"/>
<name>E0UJA0_GLOV7</name>
<reference evidence="2" key="1">
    <citation type="journal article" date="2011" name="MBio">
        <title>Novel metabolic attributes of the genus Cyanothece, comprising a group of unicellular nitrogen-fixing Cyanobacteria.</title>
        <authorList>
            <person name="Bandyopadhyay A."/>
            <person name="Elvitigala T."/>
            <person name="Welsh E."/>
            <person name="Stockel J."/>
            <person name="Liberton M."/>
            <person name="Min H."/>
            <person name="Sherman L.A."/>
            <person name="Pakrasi H.B."/>
        </authorList>
    </citation>
    <scope>NUCLEOTIDE SEQUENCE [LARGE SCALE GENOMIC DNA]</scope>
    <source>
        <strain evidence="2">PCC 7822</strain>
    </source>
</reference>
<evidence type="ECO:0000313" key="2">
    <source>
        <dbReference type="Proteomes" id="UP000008206"/>
    </source>
</evidence>
<dbReference type="EMBL" id="CP002198">
    <property type="protein sequence ID" value="ADN15803.1"/>
    <property type="molecule type" value="Genomic_DNA"/>
</dbReference>
<dbReference type="STRING" id="497965.Cyan7822_3872"/>
<dbReference type="KEGG" id="cyj:Cyan7822_3872"/>
<dbReference type="RefSeq" id="WP_013323871.1">
    <property type="nucleotide sequence ID" value="NC_014501.1"/>
</dbReference>
<accession>E0UJA0</accession>
<organism evidence="1 2">
    <name type="scientific">Gloeothece verrucosa (strain PCC 7822)</name>
    <name type="common">Cyanothece sp. (strain PCC 7822)</name>
    <dbReference type="NCBI Taxonomy" id="497965"/>
    <lineage>
        <taxon>Bacteria</taxon>
        <taxon>Bacillati</taxon>
        <taxon>Cyanobacteriota</taxon>
        <taxon>Cyanophyceae</taxon>
        <taxon>Oscillatoriophycideae</taxon>
        <taxon>Chroococcales</taxon>
        <taxon>Aphanothecaceae</taxon>
        <taxon>Gloeothece</taxon>
        <taxon>Gloeothece verrucosa</taxon>
    </lineage>
</organism>
<dbReference type="Proteomes" id="UP000008206">
    <property type="component" value="Chromosome"/>
</dbReference>
<gene>
    <name evidence="1" type="ordered locus">Cyan7822_3872</name>
</gene>
<dbReference type="HOGENOM" id="CLU_1198190_0_0_3"/>
<proteinExistence type="predicted"/>
<keyword evidence="2" id="KW-1185">Reference proteome</keyword>
<protein>
    <submittedName>
        <fullName evidence="1">Uncharacterized protein</fullName>
    </submittedName>
</protein>